<dbReference type="EMBL" id="JBHSRI010000003">
    <property type="protein sequence ID" value="MFC6038751.1"/>
    <property type="molecule type" value="Genomic_DNA"/>
</dbReference>
<accession>A0ABW1L6B5</accession>
<name>A0ABW1L6B5_9BACL</name>
<protein>
    <submittedName>
        <fullName evidence="1">Uncharacterized protein</fullName>
    </submittedName>
</protein>
<evidence type="ECO:0000313" key="1">
    <source>
        <dbReference type="EMBL" id="MFC6038751.1"/>
    </source>
</evidence>
<gene>
    <name evidence="1" type="ORF">ACFPYN_04690</name>
</gene>
<dbReference type="RefSeq" id="WP_377732849.1">
    <property type="nucleotide sequence ID" value="NZ_JBHSRI010000003.1"/>
</dbReference>
<reference evidence="2" key="1">
    <citation type="journal article" date="2019" name="Int. J. Syst. Evol. Microbiol.">
        <title>The Global Catalogue of Microorganisms (GCM) 10K type strain sequencing project: providing services to taxonomists for standard genome sequencing and annotation.</title>
        <authorList>
            <consortium name="The Broad Institute Genomics Platform"/>
            <consortium name="The Broad Institute Genome Sequencing Center for Infectious Disease"/>
            <person name="Wu L."/>
            <person name="Ma J."/>
        </authorList>
    </citation>
    <scope>NUCLEOTIDE SEQUENCE [LARGE SCALE GENOMIC DNA]</scope>
    <source>
        <strain evidence="2">CCUG 54527</strain>
    </source>
</reference>
<dbReference type="Proteomes" id="UP001596170">
    <property type="component" value="Unassembled WGS sequence"/>
</dbReference>
<sequence length="237" mass="27725">MSMEWFNRVTSELQDHLNSICEEYDQIGQMTIDQSAKHPRVEFFVETEGNERDYFCTLLFDPHNEEFYVETFDYEFEQPARIILADIEDVIDAVHDSFHDFINGDSDMFVAVDEVEDDDDEIDNEADYLLEADDGEEYYVGEILEDDDETIFKEVEIEWETPEVTAFQIEDEVEVTYQFGVVSATGNGVLQRVNRYWSEDNEFYKEESTLSFTKEEASTIIAMIASNMDKMSSYEDL</sequence>
<organism evidence="1 2">
    <name type="scientific">Paenisporosarcina macmurdoensis</name>
    <dbReference type="NCBI Taxonomy" id="212659"/>
    <lineage>
        <taxon>Bacteria</taxon>
        <taxon>Bacillati</taxon>
        <taxon>Bacillota</taxon>
        <taxon>Bacilli</taxon>
        <taxon>Bacillales</taxon>
        <taxon>Caryophanaceae</taxon>
        <taxon>Paenisporosarcina</taxon>
    </lineage>
</organism>
<evidence type="ECO:0000313" key="2">
    <source>
        <dbReference type="Proteomes" id="UP001596170"/>
    </source>
</evidence>
<comment type="caution">
    <text evidence="1">The sequence shown here is derived from an EMBL/GenBank/DDBJ whole genome shotgun (WGS) entry which is preliminary data.</text>
</comment>
<keyword evidence="2" id="KW-1185">Reference proteome</keyword>
<proteinExistence type="predicted"/>